<keyword evidence="2 3" id="KW-0378">Hydrolase</keyword>
<dbReference type="InterPro" id="IPR019826">
    <property type="entry name" value="Carboxylesterase_B_AS"/>
</dbReference>
<evidence type="ECO:0000313" key="6">
    <source>
        <dbReference type="Proteomes" id="UP000799537"/>
    </source>
</evidence>
<dbReference type="GeneID" id="54565953"/>
<dbReference type="InterPro" id="IPR002018">
    <property type="entry name" value="CarbesteraseB"/>
</dbReference>
<accession>A0A6A6CKJ5</accession>
<dbReference type="PROSITE" id="PS00122">
    <property type="entry name" value="CARBOXYLESTERASE_B_1"/>
    <property type="match status" value="1"/>
</dbReference>
<name>A0A6A6CKJ5_ZASCE</name>
<sequence length="553" mass="58791">MARFMVLISVLGLANLSLTASLTSPRSLQPLVALDYAAYQGIAANNGITHFYGMRYAAAPVGQLRWRPPQDPPAIAGTQSAAEFKAVCVGVGQTTGTSPLGGVTLDEDCLYISVTTPSNATSTSKLPVLFYFSGGGFAQLNSINYNFDDFVVQSQQSVVVVQFNYRVGALGFLAGDEVKAGGSLNAGLLDQRKALRWVQKYISKFGGDPQHVVLFGGSAGAGSVGLHLSAYGGRDDGLFVGAIGDAYFYPTVNHATYQEIQFRNFSSTLGCDTSLDQLACLRNVDISKLQTANIPLTYPGEFLAAEYIWTPVVDGVFVQGNPLGLYQQSKFVKVPLISGDVTDEGTLFTPKTISSAAGVTSFVAANYPDLSSSDLAQVNTLYLPPSSSYYHAAAAAYGDATFTCPGNLIATYASQVAPVWRYQFNQSSAVTRAFDYGVPHNIDLGAIFGPNVGPYTGLFDLIDTVTNALSFGSFANENAAVSAIMMNYIISFTKTLDPNPLKASQAPTWTQFAAGGHFQQIVVQNQGSSVQAVTSTTSTRCSFWASVLAETRQ</sequence>
<comment type="similarity">
    <text evidence="1 3">Belongs to the type-B carboxylesterase/lipase family.</text>
</comment>
<evidence type="ECO:0000313" key="5">
    <source>
        <dbReference type="EMBL" id="KAF2167133.1"/>
    </source>
</evidence>
<proteinExistence type="inferred from homology"/>
<evidence type="ECO:0000256" key="3">
    <source>
        <dbReference type="RuleBase" id="RU361235"/>
    </source>
</evidence>
<gene>
    <name evidence="5" type="ORF">M409DRAFT_54332</name>
</gene>
<dbReference type="SUPFAM" id="SSF53474">
    <property type="entry name" value="alpha/beta-Hydrolases"/>
    <property type="match status" value="1"/>
</dbReference>
<organism evidence="5 6">
    <name type="scientific">Zasmidium cellare ATCC 36951</name>
    <dbReference type="NCBI Taxonomy" id="1080233"/>
    <lineage>
        <taxon>Eukaryota</taxon>
        <taxon>Fungi</taxon>
        <taxon>Dikarya</taxon>
        <taxon>Ascomycota</taxon>
        <taxon>Pezizomycotina</taxon>
        <taxon>Dothideomycetes</taxon>
        <taxon>Dothideomycetidae</taxon>
        <taxon>Mycosphaerellales</taxon>
        <taxon>Mycosphaerellaceae</taxon>
        <taxon>Zasmidium</taxon>
    </lineage>
</organism>
<evidence type="ECO:0000259" key="4">
    <source>
        <dbReference type="Pfam" id="PF00135"/>
    </source>
</evidence>
<dbReference type="Proteomes" id="UP000799537">
    <property type="component" value="Unassembled WGS sequence"/>
</dbReference>
<feature type="chain" id="PRO_5025705811" description="Carboxylic ester hydrolase" evidence="3">
    <location>
        <begin position="22"/>
        <end position="553"/>
    </location>
</feature>
<protein>
    <recommendedName>
        <fullName evidence="3">Carboxylic ester hydrolase</fullName>
        <ecNumber evidence="3">3.1.1.-</ecNumber>
    </recommendedName>
</protein>
<reference evidence="5" key="1">
    <citation type="journal article" date="2020" name="Stud. Mycol.">
        <title>101 Dothideomycetes genomes: a test case for predicting lifestyles and emergence of pathogens.</title>
        <authorList>
            <person name="Haridas S."/>
            <person name="Albert R."/>
            <person name="Binder M."/>
            <person name="Bloem J."/>
            <person name="Labutti K."/>
            <person name="Salamov A."/>
            <person name="Andreopoulos B."/>
            <person name="Baker S."/>
            <person name="Barry K."/>
            <person name="Bills G."/>
            <person name="Bluhm B."/>
            <person name="Cannon C."/>
            <person name="Castanera R."/>
            <person name="Culley D."/>
            <person name="Daum C."/>
            <person name="Ezra D."/>
            <person name="Gonzalez J."/>
            <person name="Henrissat B."/>
            <person name="Kuo A."/>
            <person name="Liang C."/>
            <person name="Lipzen A."/>
            <person name="Lutzoni F."/>
            <person name="Magnuson J."/>
            <person name="Mondo S."/>
            <person name="Nolan M."/>
            <person name="Ohm R."/>
            <person name="Pangilinan J."/>
            <person name="Park H.-J."/>
            <person name="Ramirez L."/>
            <person name="Alfaro M."/>
            <person name="Sun H."/>
            <person name="Tritt A."/>
            <person name="Yoshinaga Y."/>
            <person name="Zwiers L.-H."/>
            <person name="Turgeon B."/>
            <person name="Goodwin S."/>
            <person name="Spatafora J."/>
            <person name="Crous P."/>
            <person name="Grigoriev I."/>
        </authorList>
    </citation>
    <scope>NUCLEOTIDE SEQUENCE</scope>
    <source>
        <strain evidence="5">ATCC 36951</strain>
    </source>
</reference>
<dbReference type="EC" id="3.1.1.-" evidence="3"/>
<dbReference type="Pfam" id="PF00135">
    <property type="entry name" value="COesterase"/>
    <property type="match status" value="1"/>
</dbReference>
<dbReference type="InterPro" id="IPR050654">
    <property type="entry name" value="AChE-related_enzymes"/>
</dbReference>
<dbReference type="AlphaFoldDB" id="A0A6A6CKJ5"/>
<dbReference type="PANTHER" id="PTHR43918:SF4">
    <property type="entry name" value="CARBOXYLIC ESTER HYDROLASE"/>
    <property type="match status" value="1"/>
</dbReference>
<feature type="signal peptide" evidence="3">
    <location>
        <begin position="1"/>
        <end position="21"/>
    </location>
</feature>
<keyword evidence="6" id="KW-1185">Reference proteome</keyword>
<dbReference type="Gene3D" id="3.40.50.1820">
    <property type="entry name" value="alpha/beta hydrolase"/>
    <property type="match status" value="1"/>
</dbReference>
<dbReference type="InterPro" id="IPR029058">
    <property type="entry name" value="AB_hydrolase_fold"/>
</dbReference>
<keyword evidence="3" id="KW-0732">Signal</keyword>
<evidence type="ECO:0000256" key="2">
    <source>
        <dbReference type="ARBA" id="ARBA00022801"/>
    </source>
</evidence>
<dbReference type="GO" id="GO:0052689">
    <property type="term" value="F:carboxylic ester hydrolase activity"/>
    <property type="evidence" value="ECO:0007669"/>
    <property type="project" value="TreeGrafter"/>
</dbReference>
<dbReference type="EMBL" id="ML993594">
    <property type="protein sequence ID" value="KAF2167133.1"/>
    <property type="molecule type" value="Genomic_DNA"/>
</dbReference>
<dbReference type="RefSeq" id="XP_033668022.1">
    <property type="nucleotide sequence ID" value="XM_033812681.1"/>
</dbReference>
<evidence type="ECO:0000256" key="1">
    <source>
        <dbReference type="ARBA" id="ARBA00005964"/>
    </source>
</evidence>
<dbReference type="PANTHER" id="PTHR43918">
    <property type="entry name" value="ACETYLCHOLINESTERASE"/>
    <property type="match status" value="1"/>
</dbReference>
<feature type="domain" description="Carboxylesterase type B" evidence="4">
    <location>
        <begin position="42"/>
        <end position="544"/>
    </location>
</feature>
<dbReference type="OrthoDB" id="408631at2759"/>